<comment type="caution">
    <text evidence="1">The sequence shown here is derived from an EMBL/GenBank/DDBJ whole genome shotgun (WGS) entry which is preliminary data.</text>
</comment>
<evidence type="ECO:0000313" key="2">
    <source>
        <dbReference type="Proteomes" id="UP001596222"/>
    </source>
</evidence>
<protein>
    <submittedName>
        <fullName evidence="1">Uncharacterized protein</fullName>
    </submittedName>
</protein>
<accession>A0ABW0A815</accession>
<sequence length="125" mass="13210">MSQATISRRWRRLLPVVGKNLAGHVPDLAEVSVGCAVLVERTLMTTGDWANEGTALFSGEHRDTGFSLQIAATLGGGLLTVPAPVPSSRHDARAWRISAFPELFATRDTGCPYGFGQAGMAGRGS</sequence>
<dbReference type="Proteomes" id="UP001596222">
    <property type="component" value="Unassembled WGS sequence"/>
</dbReference>
<proteinExistence type="predicted"/>
<dbReference type="EMBL" id="JBHSKJ010000035">
    <property type="protein sequence ID" value="MFC5149920.1"/>
    <property type="molecule type" value="Genomic_DNA"/>
</dbReference>
<organism evidence="1 2">
    <name type="scientific">Streptomyces aureoversilis</name>
    <dbReference type="NCBI Taxonomy" id="67277"/>
    <lineage>
        <taxon>Bacteria</taxon>
        <taxon>Bacillati</taxon>
        <taxon>Actinomycetota</taxon>
        <taxon>Actinomycetes</taxon>
        <taxon>Kitasatosporales</taxon>
        <taxon>Streptomycetaceae</taxon>
        <taxon>Streptomyces</taxon>
    </lineage>
</organism>
<evidence type="ECO:0000313" key="1">
    <source>
        <dbReference type="EMBL" id="MFC5149920.1"/>
    </source>
</evidence>
<name>A0ABW0A815_9ACTN</name>
<keyword evidence="2" id="KW-1185">Reference proteome</keyword>
<dbReference type="RefSeq" id="WP_382050927.1">
    <property type="nucleotide sequence ID" value="NZ_JBHSKJ010000035.1"/>
</dbReference>
<reference evidence="2" key="1">
    <citation type="journal article" date="2019" name="Int. J. Syst. Evol. Microbiol.">
        <title>The Global Catalogue of Microorganisms (GCM) 10K type strain sequencing project: providing services to taxonomists for standard genome sequencing and annotation.</title>
        <authorList>
            <consortium name="The Broad Institute Genomics Platform"/>
            <consortium name="The Broad Institute Genome Sequencing Center for Infectious Disease"/>
            <person name="Wu L."/>
            <person name="Ma J."/>
        </authorList>
    </citation>
    <scope>NUCLEOTIDE SEQUENCE [LARGE SCALE GENOMIC DNA]</scope>
    <source>
        <strain evidence="2">CGMCC 4.1641</strain>
    </source>
</reference>
<gene>
    <name evidence="1" type="ORF">ACFPP6_35275</name>
</gene>